<dbReference type="AlphaFoldDB" id="A0A0F4YSE5"/>
<dbReference type="InterPro" id="IPR045136">
    <property type="entry name" value="Iah1-like"/>
</dbReference>
<dbReference type="Pfam" id="PF13472">
    <property type="entry name" value="Lipase_GDSL_2"/>
    <property type="match status" value="1"/>
</dbReference>
<dbReference type="GeneID" id="25317149"/>
<reference evidence="2 3" key="1">
    <citation type="submission" date="2015-04" db="EMBL/GenBank/DDBJ databases">
        <authorList>
            <person name="Heijne W.H."/>
            <person name="Fedorova N.D."/>
            <person name="Nierman W.C."/>
            <person name="Vollebregt A.W."/>
            <person name="Zhao Z."/>
            <person name="Wu L."/>
            <person name="Kumar M."/>
            <person name="Stam H."/>
            <person name="van den Berg M.A."/>
            <person name="Pel H.J."/>
        </authorList>
    </citation>
    <scope>NUCLEOTIDE SEQUENCE [LARGE SCALE GENOMIC DNA]</scope>
    <source>
        <strain evidence="2 3">CBS 393.64</strain>
    </source>
</reference>
<evidence type="ECO:0000313" key="3">
    <source>
        <dbReference type="Proteomes" id="UP000053958"/>
    </source>
</evidence>
<dbReference type="InterPro" id="IPR036514">
    <property type="entry name" value="SGNH_hydro_sf"/>
</dbReference>
<proteinExistence type="predicted"/>
<dbReference type="GO" id="GO:0016787">
    <property type="term" value="F:hydrolase activity"/>
    <property type="evidence" value="ECO:0007669"/>
    <property type="project" value="UniProtKB-KW"/>
</dbReference>
<keyword evidence="3" id="KW-1185">Reference proteome</keyword>
<name>A0A0F4YSE5_RASE3</name>
<protein>
    <submittedName>
        <fullName evidence="2">GDSL Lipase/Acylhydrolase family protein</fullName>
    </submittedName>
</protein>
<evidence type="ECO:0000313" key="2">
    <source>
        <dbReference type="EMBL" id="KKA21149.1"/>
    </source>
</evidence>
<dbReference type="Gene3D" id="3.40.50.1110">
    <property type="entry name" value="SGNH hydrolase"/>
    <property type="match status" value="1"/>
</dbReference>
<dbReference type="FunFam" id="3.40.50.1110:FF:000019">
    <property type="entry name" value="GDSL Lipase/Acylhydrolase family protein"/>
    <property type="match status" value="1"/>
</dbReference>
<organism evidence="2 3">
    <name type="scientific">Rasamsonia emersonii (strain ATCC 16479 / CBS 393.64 / IMI 116815)</name>
    <dbReference type="NCBI Taxonomy" id="1408163"/>
    <lineage>
        <taxon>Eukaryota</taxon>
        <taxon>Fungi</taxon>
        <taxon>Dikarya</taxon>
        <taxon>Ascomycota</taxon>
        <taxon>Pezizomycotina</taxon>
        <taxon>Eurotiomycetes</taxon>
        <taxon>Eurotiomycetidae</taxon>
        <taxon>Eurotiales</taxon>
        <taxon>Trichocomaceae</taxon>
        <taxon>Rasamsonia</taxon>
    </lineage>
</organism>
<dbReference type="OrthoDB" id="671439at2759"/>
<accession>A0A0F4YSE5</accession>
<dbReference type="STRING" id="1408163.A0A0F4YSE5"/>
<dbReference type="InterPro" id="IPR013830">
    <property type="entry name" value="SGNH_hydro"/>
</dbReference>
<comment type="caution">
    <text evidence="2">The sequence shown here is derived from an EMBL/GenBank/DDBJ whole genome shotgun (WGS) entry which is preliminary data.</text>
</comment>
<keyword evidence="2" id="KW-0378">Hydrolase</keyword>
<dbReference type="PANTHER" id="PTHR14209:SF19">
    <property type="entry name" value="ISOAMYL ACETATE-HYDROLYZING ESTERASE 1 HOMOLOG"/>
    <property type="match status" value="1"/>
</dbReference>
<dbReference type="EMBL" id="LASV01000199">
    <property type="protein sequence ID" value="KKA21149.1"/>
    <property type="molecule type" value="Genomic_DNA"/>
</dbReference>
<dbReference type="PANTHER" id="PTHR14209">
    <property type="entry name" value="ISOAMYL ACETATE-HYDROLYZING ESTERASE 1"/>
    <property type="match status" value="1"/>
</dbReference>
<dbReference type="SUPFAM" id="SSF52266">
    <property type="entry name" value="SGNH hydrolase"/>
    <property type="match status" value="1"/>
</dbReference>
<sequence>MEAFVDSGRIPEYEQFLLFGDSITQFSYDQRLEFGFGAALQNAYSRRLDVINRGFSGYTTANAIKVLPKFFPEPQRARVRLMTIFFGANDAVLPPHAQHVPLSQYKENLKAIVEHPVISAQKPKIIILTPPPVNEYQLEAFDAEKGFESPSRTASNTKQYADACREVAHSLGIPVADIWTAFMKAAGWQDGQPLAGSKEIPKNDILESLLTDGLHVTGKGYKIMFDEVMKVIEATWPDQVPERLPMIFPHWSEAPK</sequence>
<gene>
    <name evidence="2" type="ORF">T310_4802</name>
</gene>
<dbReference type="CDD" id="cd01838">
    <property type="entry name" value="Isoamyl_acetate_hydrolase_like"/>
    <property type="match status" value="1"/>
</dbReference>
<dbReference type="Proteomes" id="UP000053958">
    <property type="component" value="Unassembled WGS sequence"/>
</dbReference>
<evidence type="ECO:0000259" key="1">
    <source>
        <dbReference type="Pfam" id="PF13472"/>
    </source>
</evidence>
<feature type="domain" description="SGNH hydrolase-type esterase" evidence="1">
    <location>
        <begin position="18"/>
        <end position="223"/>
    </location>
</feature>
<dbReference type="RefSeq" id="XP_013327761.1">
    <property type="nucleotide sequence ID" value="XM_013472307.1"/>
</dbReference>